<keyword evidence="7 13" id="KW-0863">Zinc-finger</keyword>
<feature type="domain" description="CR-type" evidence="16">
    <location>
        <begin position="406"/>
        <end position="489"/>
    </location>
</feature>
<keyword evidence="6 12" id="KW-0547">Nucleotide-binding</keyword>
<dbReference type="Gene3D" id="2.10.230.10">
    <property type="entry name" value="Heat shock protein DnaJ, cysteine-rich domain"/>
    <property type="match status" value="1"/>
</dbReference>
<protein>
    <submittedName>
        <fullName evidence="17">ATPase GET3</fullName>
    </submittedName>
</protein>
<dbReference type="InterPro" id="IPR036869">
    <property type="entry name" value="J_dom_sf"/>
</dbReference>
<dbReference type="InterPro" id="IPR008971">
    <property type="entry name" value="HSP40/DnaJ_pept-bd"/>
</dbReference>
<keyword evidence="10 12" id="KW-0862">Zinc</keyword>
<dbReference type="PROSITE" id="PS00636">
    <property type="entry name" value="DNAJ_1"/>
    <property type="match status" value="1"/>
</dbReference>
<dbReference type="SUPFAM" id="SSF49493">
    <property type="entry name" value="HSP40/DnaJ peptide-binding domain"/>
    <property type="match status" value="2"/>
</dbReference>
<keyword evidence="4 12" id="KW-0479">Metal-binding</keyword>
<dbReference type="CDD" id="cd10719">
    <property type="entry name" value="DnaJ_zf"/>
    <property type="match status" value="1"/>
</dbReference>
<dbReference type="InterPro" id="IPR001623">
    <property type="entry name" value="DnaJ_domain"/>
</dbReference>
<dbReference type="SUPFAM" id="SSF46565">
    <property type="entry name" value="Chaperone J-domain"/>
    <property type="match status" value="1"/>
</dbReference>
<keyword evidence="5" id="KW-0677">Repeat</keyword>
<evidence type="ECO:0000256" key="11">
    <source>
        <dbReference type="ARBA" id="ARBA00022840"/>
    </source>
</evidence>
<keyword evidence="8 12" id="KW-0378">Hydrolase</keyword>
<evidence type="ECO:0000313" key="17">
    <source>
        <dbReference type="EMBL" id="KAL0082887.1"/>
    </source>
</evidence>
<accession>A0ABR3AVU1</accession>
<feature type="active site" evidence="12">
    <location>
        <position position="62"/>
    </location>
</feature>
<gene>
    <name evidence="17" type="ORF">J3Q64DRAFT_1661502</name>
</gene>
<organism evidence="17 18">
    <name type="scientific">Phycomyces blakesleeanus</name>
    <dbReference type="NCBI Taxonomy" id="4837"/>
    <lineage>
        <taxon>Eukaryota</taxon>
        <taxon>Fungi</taxon>
        <taxon>Fungi incertae sedis</taxon>
        <taxon>Mucoromycota</taxon>
        <taxon>Mucoromycotina</taxon>
        <taxon>Mucoromycetes</taxon>
        <taxon>Mucorales</taxon>
        <taxon>Phycomycetaceae</taxon>
        <taxon>Phycomyces</taxon>
    </lineage>
</organism>
<keyword evidence="18" id="KW-1185">Reference proteome</keyword>
<feature type="domain" description="J" evidence="15">
    <location>
        <begin position="276"/>
        <end position="341"/>
    </location>
</feature>
<evidence type="ECO:0000259" key="15">
    <source>
        <dbReference type="PROSITE" id="PS50076"/>
    </source>
</evidence>
<feature type="binding site" evidence="12">
    <location>
        <position position="275"/>
    </location>
    <ligand>
        <name>Zn(2+)</name>
        <dbReference type="ChEBI" id="CHEBI:29105"/>
        <note>ligand shared between dimeric partners</note>
    </ligand>
</feature>
<dbReference type="PROSITE" id="PS50076">
    <property type="entry name" value="DNAJ_2"/>
    <property type="match status" value="1"/>
</dbReference>
<keyword evidence="2 12" id="KW-0813">Transport</keyword>
<comment type="subcellular location">
    <subcellularLocation>
        <location evidence="12">Cytoplasm</location>
    </subcellularLocation>
    <subcellularLocation>
        <location evidence="12">Endoplasmic reticulum</location>
    </subcellularLocation>
</comment>
<dbReference type="SUPFAM" id="SSF52540">
    <property type="entry name" value="P-loop containing nucleoside triphosphate hydrolases"/>
    <property type="match status" value="1"/>
</dbReference>
<keyword evidence="3 12" id="KW-0963">Cytoplasm</keyword>
<dbReference type="Proteomes" id="UP001448207">
    <property type="component" value="Unassembled WGS sequence"/>
</dbReference>
<evidence type="ECO:0000256" key="8">
    <source>
        <dbReference type="ARBA" id="ARBA00022801"/>
    </source>
</evidence>
<dbReference type="PANTHER" id="PTHR10803">
    <property type="entry name" value="ARSENICAL PUMP-DRIVING ATPASE ARSENITE-TRANSLOCATING ATPASE"/>
    <property type="match status" value="1"/>
</dbReference>
<feature type="zinc finger region" description="CR-type" evidence="13">
    <location>
        <begin position="406"/>
        <end position="489"/>
    </location>
</feature>
<comment type="function">
    <text evidence="12">ATPase required for the post-translational delivery of tail-anchored (TA) proteins to the endoplasmic reticulum. Recognizes and selectively binds the transmembrane domain of TA proteins in the cytosol. This complex then targets to the endoplasmic reticulum by membrane-bound receptors, where the tail-anchored protein is released for insertion. This process is regulated by ATP binding and hydrolysis. ATP binding drives the homodimer towards the closed dimer state, facilitating recognition of newly synthesized TA membrane proteins. ATP hydrolysis is required for insertion. Subsequently, the homodimer reverts towards the open dimer state, lowering its affinity for the membrane-bound receptor, and returning it to the cytosol to initiate a new round of targeting.</text>
</comment>
<dbReference type="Gene3D" id="2.60.260.20">
    <property type="entry name" value="Urease metallochaperone UreE, N-terminal domain"/>
    <property type="match status" value="2"/>
</dbReference>
<dbReference type="PANTHER" id="PTHR10803:SF3">
    <property type="entry name" value="ATPASE GET3"/>
    <property type="match status" value="1"/>
</dbReference>
<dbReference type="InterPro" id="IPR018253">
    <property type="entry name" value="DnaJ_domain_CS"/>
</dbReference>
<feature type="binding site" evidence="12">
    <location>
        <position position="278"/>
    </location>
    <ligand>
        <name>Zn(2+)</name>
        <dbReference type="ChEBI" id="CHEBI:29105"/>
        <note>ligand shared between dimeric partners</note>
    </ligand>
</feature>
<keyword evidence="11 12" id="KW-0067">ATP-binding</keyword>
<evidence type="ECO:0000256" key="2">
    <source>
        <dbReference type="ARBA" id="ARBA00022448"/>
    </source>
</evidence>
<dbReference type="InterPro" id="IPR016300">
    <property type="entry name" value="ATPase_ArsA/GET3"/>
</dbReference>
<reference evidence="17 18" key="1">
    <citation type="submission" date="2024-04" db="EMBL/GenBank/DDBJ databases">
        <title>Symmetric and asymmetric DNA N6-adenine methylation regulates different biological responses in Mucorales.</title>
        <authorList>
            <consortium name="Lawrence Berkeley National Laboratory"/>
            <person name="Lax C."/>
            <person name="Mondo S.J."/>
            <person name="Osorio-Concepcion M."/>
            <person name="Muszewska A."/>
            <person name="Corrochano-Luque M."/>
            <person name="Gutierrez G."/>
            <person name="Riley R."/>
            <person name="Lipzen A."/>
            <person name="Guo J."/>
            <person name="Hundley H."/>
            <person name="Amirebrahimi M."/>
            <person name="Ng V."/>
            <person name="Lorenzo-Gutierrez D."/>
            <person name="Binder U."/>
            <person name="Yang J."/>
            <person name="Song Y."/>
            <person name="Canovas D."/>
            <person name="Navarro E."/>
            <person name="Freitag M."/>
            <person name="Gabaldon T."/>
            <person name="Grigoriev I.V."/>
            <person name="Corrochano L.M."/>
            <person name="Nicolas F.E."/>
            <person name="Garre V."/>
        </authorList>
    </citation>
    <scope>NUCLEOTIDE SEQUENCE [LARGE SCALE GENOMIC DNA]</scope>
    <source>
        <strain evidence="17 18">L51</strain>
    </source>
</reference>
<evidence type="ECO:0000256" key="4">
    <source>
        <dbReference type="ARBA" id="ARBA00022723"/>
    </source>
</evidence>
<evidence type="ECO:0000256" key="5">
    <source>
        <dbReference type="ARBA" id="ARBA00022737"/>
    </source>
</evidence>
<evidence type="ECO:0000256" key="7">
    <source>
        <dbReference type="ARBA" id="ARBA00022771"/>
    </source>
</evidence>
<dbReference type="InterPro" id="IPR036410">
    <property type="entry name" value="HSP_DnaJ_Cys-rich_dom_sf"/>
</dbReference>
<dbReference type="EMBL" id="JBCLYO010000014">
    <property type="protein sequence ID" value="KAL0082887.1"/>
    <property type="molecule type" value="Genomic_DNA"/>
</dbReference>
<evidence type="ECO:0000313" key="18">
    <source>
        <dbReference type="Proteomes" id="UP001448207"/>
    </source>
</evidence>
<feature type="region of interest" description="Disordered" evidence="14">
    <location>
        <begin position="649"/>
        <end position="681"/>
    </location>
</feature>
<dbReference type="Gene3D" id="3.40.50.300">
    <property type="entry name" value="P-loop containing nucleotide triphosphate hydrolases"/>
    <property type="match status" value="1"/>
</dbReference>
<proteinExistence type="inferred from homology"/>
<dbReference type="CDD" id="cd02035">
    <property type="entry name" value="ArsA"/>
    <property type="match status" value="1"/>
</dbReference>
<evidence type="ECO:0000256" key="9">
    <source>
        <dbReference type="ARBA" id="ARBA00022824"/>
    </source>
</evidence>
<sequence>MSDISDDDFQPLEPTLKNVLDQESLNWIFVGGKGGVGKTTTSCSLAVQLAKVRESVLLISTDPAHNLSDAFGQKFSKEATLVNGFENLYAMEIDPTSSIQEMIEQCKSTDQGNAMGGMVQDLAYAIPGVDEAMGFAEVMKQVKTMSYSVVVFDTAPTGHTLRFLSFPTVLEKALAKISNLSGRFGPMFQQVSGMMGLNANQEDMFSKLEEMRSVITEVNNQFKDPNKTTFVCVCISEFLSLYETERMIQELTSYHIDTHNIVVNQLLFPKKGSNCEHCNVRYKMQQKYLDQIYDLYEDFHIIRMPLLTKENPGAGDKFKEISHAYEILSDGEKRQMYDQYGEEGLNGQGAGMGGMDAEDLFSQLFGGGIFGGGGGHGGRGGRPSGPRRGKDMVHQLKVSLEDLYAGKSSKLALQKHILCPKCDGKGGKEGAVQTCRSCNGNGVRIVMRQMGPMIQQMQQPCGDCRGEGEIVNERDRCKHCVGKKIISERKILEVHIDKGMRDGQKITFQGEGDQAPNVIPGDILIAIDEKPHPRFKRQGDDLVYEARIDLLTALAGGQFAISHLDDRVLLVNVLPGEAIKPDCVKVIPNEGMPAYRHHHHGHMFVKFSVEFPQPNWATPEVIAKLDTILPSRPQMPNFGDKHVDEVVLADAEAYQTQNTQRGYEDEDEDQRGGPGVQCAQQ</sequence>
<dbReference type="CDD" id="cd10747">
    <property type="entry name" value="DnaJ_C"/>
    <property type="match status" value="1"/>
</dbReference>
<dbReference type="InterPro" id="IPR025723">
    <property type="entry name" value="ArsA/GET3_ATPase-like"/>
</dbReference>
<dbReference type="PROSITE" id="PS51188">
    <property type="entry name" value="ZF_CR"/>
    <property type="match status" value="1"/>
</dbReference>
<evidence type="ECO:0000256" key="6">
    <source>
        <dbReference type="ARBA" id="ARBA00022741"/>
    </source>
</evidence>
<dbReference type="Pfam" id="PF02374">
    <property type="entry name" value="ArsA_ATPase"/>
    <property type="match status" value="1"/>
</dbReference>
<name>A0ABR3AVU1_PHYBL</name>
<dbReference type="InterPro" id="IPR027417">
    <property type="entry name" value="P-loop_NTPase"/>
</dbReference>
<feature type="binding site" evidence="12">
    <location>
        <begin position="33"/>
        <end position="40"/>
    </location>
    <ligand>
        <name>ATP</name>
        <dbReference type="ChEBI" id="CHEBI:30616"/>
    </ligand>
</feature>
<evidence type="ECO:0000256" key="10">
    <source>
        <dbReference type="ARBA" id="ARBA00022833"/>
    </source>
</evidence>
<evidence type="ECO:0000256" key="14">
    <source>
        <dbReference type="SAM" id="MobiDB-lite"/>
    </source>
</evidence>
<dbReference type="InterPro" id="IPR001305">
    <property type="entry name" value="HSP_DnaJ_Cys-rich_dom"/>
</dbReference>
<evidence type="ECO:0000259" key="16">
    <source>
        <dbReference type="PROSITE" id="PS51188"/>
    </source>
</evidence>
<comment type="subunit">
    <text evidence="12">Homodimer.</text>
</comment>
<feature type="binding site" evidence="12">
    <location>
        <position position="264"/>
    </location>
    <ligand>
        <name>ATP</name>
        <dbReference type="ChEBI" id="CHEBI:30616"/>
    </ligand>
</feature>
<evidence type="ECO:0000256" key="1">
    <source>
        <dbReference type="ARBA" id="ARBA00011040"/>
    </source>
</evidence>
<dbReference type="SUPFAM" id="SSF57938">
    <property type="entry name" value="DnaJ/Hsp40 cysteine-rich domain"/>
    <property type="match status" value="1"/>
</dbReference>
<dbReference type="InterPro" id="IPR002939">
    <property type="entry name" value="DnaJ_C"/>
</dbReference>
<evidence type="ECO:0000256" key="12">
    <source>
        <dbReference type="HAMAP-Rule" id="MF_03112"/>
    </source>
</evidence>
<dbReference type="HAMAP" id="MF_03112">
    <property type="entry name" value="Asna1_Get3"/>
    <property type="match status" value="1"/>
</dbReference>
<dbReference type="NCBIfam" id="TIGR00345">
    <property type="entry name" value="GET3_arsA_TRC40"/>
    <property type="match status" value="1"/>
</dbReference>
<dbReference type="Pfam" id="PF01556">
    <property type="entry name" value="DnaJ_C"/>
    <property type="match status" value="1"/>
</dbReference>
<comment type="similarity">
    <text evidence="1 12">Belongs to the arsA ATPase family.</text>
</comment>
<dbReference type="InterPro" id="IPR027542">
    <property type="entry name" value="ATPase_ArsA/GET3_euk"/>
</dbReference>
<comment type="caution">
    <text evidence="17">The sequence shown here is derived from an EMBL/GenBank/DDBJ whole genome shotgun (WGS) entry which is preliminary data.</text>
</comment>
<evidence type="ECO:0000256" key="3">
    <source>
        <dbReference type="ARBA" id="ARBA00022490"/>
    </source>
</evidence>
<keyword evidence="9 12" id="KW-0256">Endoplasmic reticulum</keyword>
<evidence type="ECO:0000256" key="13">
    <source>
        <dbReference type="PROSITE-ProRule" id="PRU00546"/>
    </source>
</evidence>
<dbReference type="Pfam" id="PF00684">
    <property type="entry name" value="DnaJ_CXXCXGXG"/>
    <property type="match status" value="1"/>
</dbReference>
<feature type="binding site" evidence="12">
    <location>
        <position position="237"/>
    </location>
    <ligand>
        <name>ATP</name>
        <dbReference type="ChEBI" id="CHEBI:30616"/>
    </ligand>
</feature>